<dbReference type="Proteomes" id="UP000307440">
    <property type="component" value="Unassembled WGS sequence"/>
</dbReference>
<accession>A0A5C3KKM1</accession>
<proteinExistence type="predicted"/>
<feature type="region of interest" description="Disordered" evidence="1">
    <location>
        <begin position="1"/>
        <end position="138"/>
    </location>
</feature>
<gene>
    <name evidence="2" type="ORF">FA15DRAFT_124348</name>
</gene>
<protein>
    <submittedName>
        <fullName evidence="2">Uncharacterized protein</fullName>
    </submittedName>
</protein>
<feature type="compositionally biased region" description="Basic residues" evidence="1">
    <location>
        <begin position="1"/>
        <end position="11"/>
    </location>
</feature>
<evidence type="ECO:0000256" key="1">
    <source>
        <dbReference type="SAM" id="MobiDB-lite"/>
    </source>
</evidence>
<dbReference type="EMBL" id="ML210298">
    <property type="protein sequence ID" value="TFK20487.1"/>
    <property type="molecule type" value="Genomic_DNA"/>
</dbReference>
<evidence type="ECO:0000313" key="3">
    <source>
        <dbReference type="Proteomes" id="UP000307440"/>
    </source>
</evidence>
<reference evidence="2 3" key="1">
    <citation type="journal article" date="2019" name="Nat. Ecol. Evol.">
        <title>Megaphylogeny resolves global patterns of mushroom evolution.</title>
        <authorList>
            <person name="Varga T."/>
            <person name="Krizsan K."/>
            <person name="Foldi C."/>
            <person name="Dima B."/>
            <person name="Sanchez-Garcia M."/>
            <person name="Sanchez-Ramirez S."/>
            <person name="Szollosi G.J."/>
            <person name="Szarkandi J.G."/>
            <person name="Papp V."/>
            <person name="Albert L."/>
            <person name="Andreopoulos W."/>
            <person name="Angelini C."/>
            <person name="Antonin V."/>
            <person name="Barry K.W."/>
            <person name="Bougher N.L."/>
            <person name="Buchanan P."/>
            <person name="Buyck B."/>
            <person name="Bense V."/>
            <person name="Catcheside P."/>
            <person name="Chovatia M."/>
            <person name="Cooper J."/>
            <person name="Damon W."/>
            <person name="Desjardin D."/>
            <person name="Finy P."/>
            <person name="Geml J."/>
            <person name="Haridas S."/>
            <person name="Hughes K."/>
            <person name="Justo A."/>
            <person name="Karasinski D."/>
            <person name="Kautmanova I."/>
            <person name="Kiss B."/>
            <person name="Kocsube S."/>
            <person name="Kotiranta H."/>
            <person name="LaButti K.M."/>
            <person name="Lechner B.E."/>
            <person name="Liimatainen K."/>
            <person name="Lipzen A."/>
            <person name="Lukacs Z."/>
            <person name="Mihaltcheva S."/>
            <person name="Morgado L.N."/>
            <person name="Niskanen T."/>
            <person name="Noordeloos M.E."/>
            <person name="Ohm R.A."/>
            <person name="Ortiz-Santana B."/>
            <person name="Ovrebo C."/>
            <person name="Racz N."/>
            <person name="Riley R."/>
            <person name="Savchenko A."/>
            <person name="Shiryaev A."/>
            <person name="Soop K."/>
            <person name="Spirin V."/>
            <person name="Szebenyi C."/>
            <person name="Tomsovsky M."/>
            <person name="Tulloss R.E."/>
            <person name="Uehling J."/>
            <person name="Grigoriev I.V."/>
            <person name="Vagvolgyi C."/>
            <person name="Papp T."/>
            <person name="Martin F.M."/>
            <person name="Miettinen O."/>
            <person name="Hibbett D.S."/>
            <person name="Nagy L.G."/>
        </authorList>
    </citation>
    <scope>NUCLEOTIDE SEQUENCE [LARGE SCALE GENOMIC DNA]</scope>
    <source>
        <strain evidence="2 3">CBS 121175</strain>
    </source>
</reference>
<keyword evidence="3" id="KW-1185">Reference proteome</keyword>
<feature type="compositionally biased region" description="Polar residues" evidence="1">
    <location>
        <begin position="52"/>
        <end position="61"/>
    </location>
</feature>
<organism evidence="2 3">
    <name type="scientific">Coprinopsis marcescibilis</name>
    <name type="common">Agaric fungus</name>
    <name type="synonym">Psathyrella marcescibilis</name>
    <dbReference type="NCBI Taxonomy" id="230819"/>
    <lineage>
        <taxon>Eukaryota</taxon>
        <taxon>Fungi</taxon>
        <taxon>Dikarya</taxon>
        <taxon>Basidiomycota</taxon>
        <taxon>Agaricomycotina</taxon>
        <taxon>Agaricomycetes</taxon>
        <taxon>Agaricomycetidae</taxon>
        <taxon>Agaricales</taxon>
        <taxon>Agaricineae</taxon>
        <taxon>Psathyrellaceae</taxon>
        <taxon>Coprinopsis</taxon>
    </lineage>
</organism>
<dbReference type="AlphaFoldDB" id="A0A5C3KKM1"/>
<sequence>MRKRVRKRQERKKVDTVVESARQEQKEGSSGAPQSKPIAPTSDPRNVDQETRPPQGTTFQASAPIETMDIPRTASQVRPSPSTAGGSNTHEVGPPVKTESVSLTTDPIDIDQGRSPQTAPQAIPMGITDTIRMTAKGK</sequence>
<name>A0A5C3KKM1_COPMA</name>
<feature type="compositionally biased region" description="Polar residues" evidence="1">
    <location>
        <begin position="73"/>
        <end position="90"/>
    </location>
</feature>
<feature type="compositionally biased region" description="Basic and acidic residues" evidence="1">
    <location>
        <begin position="12"/>
        <end position="27"/>
    </location>
</feature>
<evidence type="ECO:0000313" key="2">
    <source>
        <dbReference type="EMBL" id="TFK20487.1"/>
    </source>
</evidence>